<evidence type="ECO:0000313" key="2">
    <source>
        <dbReference type="Proteomes" id="UP000254084"/>
    </source>
</evidence>
<gene>
    <name evidence="1" type="ORF">NCTC10860_04836</name>
</gene>
<dbReference type="EMBL" id="UGUW01000004">
    <property type="protein sequence ID" value="SUD62397.1"/>
    <property type="molecule type" value="Genomic_DNA"/>
</dbReference>
<sequence>MTTDMDAREYLAGGDNWTSRIARLALPIVLWVAKQGWTITYKQLAEELQARHGEEIKPIMTIYGWPAGRIGHALARLADEWDEAVPPANALIVNAMTGLPGHGVNEFVRKFLNRQARRRRMTDNNRNQLAEEVMQSVWDYPDWDQVASHFGFDNLPPVSVLVTSKQDDDPIQLPPVTKQVGGQGESEQHRSLKLWAASHPKFFERFGRFAKGQSEYLLRSGDSLDAYLENKDTCLAIEAKASNAPDSEIFRGIFQCVKYRATLRATQLAAGEPTNAQAALLTTAQPSSEALRLAKRLRVVILIAPPEAERG</sequence>
<organism evidence="1 2">
    <name type="scientific">Ectopseudomonas oleovorans</name>
    <name type="common">Pseudomonas oleovorans</name>
    <dbReference type="NCBI Taxonomy" id="301"/>
    <lineage>
        <taxon>Bacteria</taxon>
        <taxon>Pseudomonadati</taxon>
        <taxon>Pseudomonadota</taxon>
        <taxon>Gammaproteobacteria</taxon>
        <taxon>Pseudomonadales</taxon>
        <taxon>Pseudomonadaceae</taxon>
        <taxon>Ectopseudomonas</taxon>
    </lineage>
</organism>
<reference evidence="1 2" key="1">
    <citation type="submission" date="2018-06" db="EMBL/GenBank/DDBJ databases">
        <authorList>
            <consortium name="Pathogen Informatics"/>
            <person name="Doyle S."/>
        </authorList>
    </citation>
    <scope>NUCLEOTIDE SEQUENCE [LARGE SCALE GENOMIC DNA]</scope>
    <source>
        <strain evidence="1 2">NCTC10860</strain>
    </source>
</reference>
<dbReference type="RefSeq" id="WP_084341374.1">
    <property type="nucleotide sequence ID" value="NZ_UGUW01000004.1"/>
</dbReference>
<evidence type="ECO:0000313" key="1">
    <source>
        <dbReference type="EMBL" id="SUD62397.1"/>
    </source>
</evidence>
<name>A0A379KCA7_ECTOL</name>
<dbReference type="Proteomes" id="UP000254084">
    <property type="component" value="Unassembled WGS sequence"/>
</dbReference>
<dbReference type="AlphaFoldDB" id="A0A379KCA7"/>
<accession>A0A379KCA7</accession>
<protein>
    <submittedName>
        <fullName evidence="1">Uncharacterized protein</fullName>
    </submittedName>
</protein>
<proteinExistence type="predicted"/>